<dbReference type="RefSeq" id="WP_290359124.1">
    <property type="nucleotide sequence ID" value="NZ_JAUHHC010000003.1"/>
</dbReference>
<accession>A0ABT8DR30</accession>
<evidence type="ECO:0000256" key="2">
    <source>
        <dbReference type="ARBA" id="ARBA00022801"/>
    </source>
</evidence>
<dbReference type="InterPro" id="IPR011659">
    <property type="entry name" value="WD40"/>
</dbReference>
<dbReference type="InterPro" id="IPR029058">
    <property type="entry name" value="AB_hydrolase_fold"/>
</dbReference>
<keyword evidence="6" id="KW-1185">Reference proteome</keyword>
<evidence type="ECO:0000256" key="3">
    <source>
        <dbReference type="ARBA" id="ARBA00022825"/>
    </source>
</evidence>
<dbReference type="Gene3D" id="3.40.50.1820">
    <property type="entry name" value="alpha/beta hydrolase"/>
    <property type="match status" value="1"/>
</dbReference>
<keyword evidence="1" id="KW-0732">Signal</keyword>
<feature type="domain" description="Peptidase S9 prolyl oligopeptidase catalytic" evidence="4">
    <location>
        <begin position="452"/>
        <end position="658"/>
    </location>
</feature>
<dbReference type="InterPro" id="IPR001375">
    <property type="entry name" value="Peptidase_S9_cat"/>
</dbReference>
<keyword evidence="2 5" id="KW-0378">Hydrolase</keyword>
<dbReference type="EMBL" id="JAUHHC010000003">
    <property type="protein sequence ID" value="MDN3920800.1"/>
    <property type="molecule type" value="Genomic_DNA"/>
</dbReference>
<dbReference type="PANTHER" id="PTHR42776">
    <property type="entry name" value="SERINE PEPTIDASE S9 FAMILY MEMBER"/>
    <property type="match status" value="1"/>
</dbReference>
<gene>
    <name evidence="5" type="ORF">QWJ38_10970</name>
</gene>
<evidence type="ECO:0000259" key="4">
    <source>
        <dbReference type="Pfam" id="PF00326"/>
    </source>
</evidence>
<dbReference type="Pfam" id="PF00326">
    <property type="entry name" value="Peptidase_S9"/>
    <property type="match status" value="1"/>
</dbReference>
<dbReference type="Pfam" id="PF07676">
    <property type="entry name" value="PD40"/>
    <property type="match status" value="2"/>
</dbReference>
<dbReference type="SUPFAM" id="SSF53474">
    <property type="entry name" value="alpha/beta-Hydrolases"/>
    <property type="match status" value="1"/>
</dbReference>
<dbReference type="SUPFAM" id="SSF82171">
    <property type="entry name" value="DPP6 N-terminal domain-like"/>
    <property type="match status" value="1"/>
</dbReference>
<name>A0ABT8DR30_9BURK</name>
<dbReference type="GO" id="GO:0016787">
    <property type="term" value="F:hydrolase activity"/>
    <property type="evidence" value="ECO:0007669"/>
    <property type="project" value="UniProtKB-KW"/>
</dbReference>
<evidence type="ECO:0000256" key="1">
    <source>
        <dbReference type="ARBA" id="ARBA00022729"/>
    </source>
</evidence>
<dbReference type="InterPro" id="IPR011042">
    <property type="entry name" value="6-blade_b-propeller_TolB-like"/>
</dbReference>
<reference evidence="5 6" key="1">
    <citation type="submission" date="2023-06" db="EMBL/GenBank/DDBJ databases">
        <title>Pelomonas sp. PFR6 16S ribosomal RNA gene Genome sequencing and assembly.</title>
        <authorList>
            <person name="Woo H."/>
        </authorList>
    </citation>
    <scope>NUCLEOTIDE SEQUENCE [LARGE SCALE GENOMIC DNA]</scope>
    <source>
        <strain evidence="5 6">PFR6</strain>
    </source>
</reference>
<dbReference type="EC" id="3.4.-.-" evidence="5"/>
<sequence length="664" mass="75227">MSEKKKNFDVDALWQLERIGAPSLSPDGAQAVASVAAYSMDKNKSASSLYLLSTLGGAPRRLTSAGDKDGQPQWSPEGDRIAFIARREQEGEKDEEAQLYVIAPDGGEARRVAHIATGVEAFKWLPDGKRIVCVSWVWPKLRLAAQAKALKEFKARKETAYVTEESLYRFWDHHIPMGRVPHLLLVDLASGKTRDLFEDSIYELSRSEPDANCFDISPDGKRIVFAFDPAAEKKLDNRYTLAEIEIKSGETRILLQDKDWDFQAPRYSHGGRHLAFLASHQGLKHTMPAQLAVLDQRGQWAVMSADWDYEVAAPLAWAEDDSAMLFTAEERGRRHLWRFELAERRAEILFEGGNATSFASAAGVTVVTHDSVQHPPRLSRLGEDGPERIEQFNDALLAAHRFSRHEEVFIEGAQGDAVQMWLIYPPDFNPKKKYPVMHLIHGGPHTAFGDSWHWRWNHQVFAAQGYVLACVNYHGSSSFGHAFLDSITHRWGQLELQDIEAGTDWILKKPWADKNRVFATGGSYGGYMVAWMNGHLAPGRYQAYVCHAGCYDWQAMFADDAYGWHVKELGAWYWDDPAKVAAQSPHAFAQNMQTPTLVIHGAMDYRVPDAQGLAYYNTLKARGVDARLLWFPDENHWILKPRNSKLWYGEFFDWLKKHDKGGKR</sequence>
<evidence type="ECO:0000313" key="6">
    <source>
        <dbReference type="Proteomes" id="UP001228044"/>
    </source>
</evidence>
<dbReference type="Gene3D" id="2.120.10.30">
    <property type="entry name" value="TolB, C-terminal domain"/>
    <property type="match status" value="2"/>
</dbReference>
<keyword evidence="3" id="KW-0720">Serine protease</keyword>
<organism evidence="5 6">
    <name type="scientific">Roseateles violae</name>
    <dbReference type="NCBI Taxonomy" id="3058042"/>
    <lineage>
        <taxon>Bacteria</taxon>
        <taxon>Pseudomonadati</taxon>
        <taxon>Pseudomonadota</taxon>
        <taxon>Betaproteobacteria</taxon>
        <taxon>Burkholderiales</taxon>
        <taxon>Sphaerotilaceae</taxon>
        <taxon>Roseateles</taxon>
    </lineage>
</organism>
<protein>
    <submittedName>
        <fullName evidence="5">S9 family peptidase</fullName>
        <ecNumber evidence="5">3.4.-.-</ecNumber>
    </submittedName>
</protein>
<comment type="caution">
    <text evidence="5">The sequence shown here is derived from an EMBL/GenBank/DDBJ whole genome shotgun (WGS) entry which is preliminary data.</text>
</comment>
<dbReference type="PANTHER" id="PTHR42776:SF13">
    <property type="entry name" value="DIPEPTIDYL-PEPTIDASE 5"/>
    <property type="match status" value="1"/>
</dbReference>
<dbReference type="Proteomes" id="UP001228044">
    <property type="component" value="Unassembled WGS sequence"/>
</dbReference>
<keyword evidence="3" id="KW-0645">Protease</keyword>
<evidence type="ECO:0000313" key="5">
    <source>
        <dbReference type="EMBL" id="MDN3920800.1"/>
    </source>
</evidence>
<proteinExistence type="predicted"/>